<dbReference type="InterPro" id="IPR038078">
    <property type="entry name" value="PhoU-like_sf"/>
</dbReference>
<evidence type="ECO:0000256" key="6">
    <source>
        <dbReference type="ARBA" id="ARBA00022592"/>
    </source>
</evidence>
<dbReference type="InterPro" id="IPR026022">
    <property type="entry name" value="PhoU_dom"/>
</dbReference>
<evidence type="ECO:0000256" key="1">
    <source>
        <dbReference type="ARBA" id="ARBA00004496"/>
    </source>
</evidence>
<dbReference type="NCBIfam" id="TIGR02135">
    <property type="entry name" value="phoU_full"/>
    <property type="match status" value="1"/>
</dbReference>
<comment type="subcellular location">
    <subcellularLocation>
        <location evidence="1 7">Cytoplasm</location>
    </subcellularLocation>
</comment>
<dbReference type="Proteomes" id="UP000824249">
    <property type="component" value="Unassembled WGS sequence"/>
</dbReference>
<comment type="function">
    <text evidence="7">Plays a role in the regulation of phosphate uptake.</text>
</comment>
<gene>
    <name evidence="9" type="primary">phoU</name>
    <name evidence="9" type="ORF">H9737_00985</name>
</gene>
<dbReference type="PANTHER" id="PTHR42930">
    <property type="entry name" value="PHOSPHATE-SPECIFIC TRANSPORT SYSTEM ACCESSORY PROTEIN PHOU"/>
    <property type="match status" value="1"/>
</dbReference>
<dbReference type="GO" id="GO:0005737">
    <property type="term" value="C:cytoplasm"/>
    <property type="evidence" value="ECO:0007669"/>
    <property type="project" value="UniProtKB-SubCell"/>
</dbReference>
<evidence type="ECO:0000313" key="10">
    <source>
        <dbReference type="Proteomes" id="UP000824249"/>
    </source>
</evidence>
<evidence type="ECO:0000256" key="3">
    <source>
        <dbReference type="ARBA" id="ARBA00011738"/>
    </source>
</evidence>
<sequence length="220" mass="24742">MTRKLFEEQIAQLKDLLVKMGQLNTEAIADAVTALETQDVELAKKTKAVESKVDEKEQEIERLCLKLILKQQPVASDLLFVTSAMKMITDMERIADQAVDISELVIKMSRLPYAESLAEIPQMADRVQAMVHNATKSFVDRDGELAKAVCRADDAVDDLFETIKRKLTGIVHKNIDDDDNGEQALDLLMIAKYLEKIGDHASNIAEWVIFMLTGEHKKLN</sequence>
<dbReference type="GO" id="GO:0045936">
    <property type="term" value="P:negative regulation of phosphate metabolic process"/>
    <property type="evidence" value="ECO:0007669"/>
    <property type="project" value="InterPro"/>
</dbReference>
<dbReference type="SUPFAM" id="SSF109755">
    <property type="entry name" value="PhoU-like"/>
    <property type="match status" value="1"/>
</dbReference>
<dbReference type="InterPro" id="IPR028366">
    <property type="entry name" value="PhoU"/>
</dbReference>
<comment type="subunit">
    <text evidence="3 7">Homodimer.</text>
</comment>
<dbReference type="Gene3D" id="1.20.58.220">
    <property type="entry name" value="Phosphate transport system protein phou homolog 2, domain 2"/>
    <property type="match status" value="1"/>
</dbReference>
<dbReference type="PANTHER" id="PTHR42930:SF3">
    <property type="entry name" value="PHOSPHATE-SPECIFIC TRANSPORT SYSTEM ACCESSORY PROTEIN PHOU"/>
    <property type="match status" value="1"/>
</dbReference>
<reference evidence="9" key="1">
    <citation type="journal article" date="2021" name="PeerJ">
        <title>Extensive microbial diversity within the chicken gut microbiome revealed by metagenomics and culture.</title>
        <authorList>
            <person name="Gilroy R."/>
            <person name="Ravi A."/>
            <person name="Getino M."/>
            <person name="Pursley I."/>
            <person name="Horton D.L."/>
            <person name="Alikhan N.F."/>
            <person name="Baker D."/>
            <person name="Gharbi K."/>
            <person name="Hall N."/>
            <person name="Watson M."/>
            <person name="Adriaenssens E.M."/>
            <person name="Foster-Nyarko E."/>
            <person name="Jarju S."/>
            <person name="Secka A."/>
            <person name="Antonio M."/>
            <person name="Oren A."/>
            <person name="Chaudhuri R.R."/>
            <person name="La Ragione R."/>
            <person name="Hildebrand F."/>
            <person name="Pallen M.J."/>
        </authorList>
    </citation>
    <scope>NUCLEOTIDE SEQUENCE</scope>
    <source>
        <strain evidence="9">26628</strain>
    </source>
</reference>
<dbReference type="GO" id="GO:0030643">
    <property type="term" value="P:intracellular phosphate ion homeostasis"/>
    <property type="evidence" value="ECO:0007669"/>
    <property type="project" value="InterPro"/>
</dbReference>
<dbReference type="EMBL" id="DXFD01000014">
    <property type="protein sequence ID" value="HIX46249.1"/>
    <property type="molecule type" value="Genomic_DNA"/>
</dbReference>
<evidence type="ECO:0000313" key="9">
    <source>
        <dbReference type="EMBL" id="HIX46249.1"/>
    </source>
</evidence>
<evidence type="ECO:0000256" key="7">
    <source>
        <dbReference type="PIRNR" id="PIRNR003107"/>
    </source>
</evidence>
<comment type="caution">
    <text evidence="9">The sequence shown here is derived from an EMBL/GenBank/DDBJ whole genome shotgun (WGS) entry which is preliminary data.</text>
</comment>
<dbReference type="PIRSF" id="PIRSF003107">
    <property type="entry name" value="PhoU"/>
    <property type="match status" value="1"/>
</dbReference>
<name>A0A9D1VSW8_9FIRM</name>
<proteinExistence type="inferred from homology"/>
<accession>A0A9D1VSW8</accession>
<dbReference type="FunFam" id="1.20.58.220:FF:000004">
    <property type="entry name" value="Phosphate-specific transport system accessory protein PhoU"/>
    <property type="match status" value="1"/>
</dbReference>
<protein>
    <recommendedName>
        <fullName evidence="7">Phosphate-specific transport system accessory protein PhoU</fullName>
    </recommendedName>
</protein>
<dbReference type="GO" id="GO:0006817">
    <property type="term" value="P:phosphate ion transport"/>
    <property type="evidence" value="ECO:0007669"/>
    <property type="project" value="UniProtKB-KW"/>
</dbReference>
<organism evidence="9 10">
    <name type="scientific">Candidatus Borkfalkia faecigallinarum</name>
    <dbReference type="NCBI Taxonomy" id="2838509"/>
    <lineage>
        <taxon>Bacteria</taxon>
        <taxon>Bacillati</taxon>
        <taxon>Bacillota</taxon>
        <taxon>Clostridia</taxon>
        <taxon>Christensenellales</taxon>
        <taxon>Christensenellaceae</taxon>
        <taxon>Candidatus Borkfalkia</taxon>
    </lineage>
</organism>
<evidence type="ECO:0000259" key="8">
    <source>
        <dbReference type="Pfam" id="PF01895"/>
    </source>
</evidence>
<feature type="domain" description="PhoU" evidence="8">
    <location>
        <begin position="18"/>
        <end position="105"/>
    </location>
</feature>
<feature type="domain" description="PhoU" evidence="8">
    <location>
        <begin position="120"/>
        <end position="208"/>
    </location>
</feature>
<evidence type="ECO:0000256" key="5">
    <source>
        <dbReference type="ARBA" id="ARBA00022490"/>
    </source>
</evidence>
<evidence type="ECO:0000256" key="2">
    <source>
        <dbReference type="ARBA" id="ARBA00008107"/>
    </source>
</evidence>
<keyword evidence="5 7" id="KW-0963">Cytoplasm</keyword>
<dbReference type="AlphaFoldDB" id="A0A9D1VSW8"/>
<reference evidence="9" key="2">
    <citation type="submission" date="2021-04" db="EMBL/GenBank/DDBJ databases">
        <authorList>
            <person name="Gilroy R."/>
        </authorList>
    </citation>
    <scope>NUCLEOTIDE SEQUENCE</scope>
    <source>
        <strain evidence="9">26628</strain>
    </source>
</reference>
<comment type="similarity">
    <text evidence="2 7">Belongs to the PhoU family.</text>
</comment>
<keyword evidence="6 7" id="KW-0592">Phosphate transport</keyword>
<evidence type="ECO:0000256" key="4">
    <source>
        <dbReference type="ARBA" id="ARBA00022448"/>
    </source>
</evidence>
<keyword evidence="4 7" id="KW-0813">Transport</keyword>
<dbReference type="Pfam" id="PF01895">
    <property type="entry name" value="PhoU"/>
    <property type="match status" value="2"/>
</dbReference>